<reference evidence="1" key="1">
    <citation type="submission" date="2019-08" db="EMBL/GenBank/DDBJ databases">
        <authorList>
            <person name="Kucharzyk K."/>
            <person name="Murdoch R.W."/>
            <person name="Higgins S."/>
            <person name="Loffler F."/>
        </authorList>
    </citation>
    <scope>NUCLEOTIDE SEQUENCE</scope>
</reference>
<name>A0A645IG52_9ZZZZ</name>
<protein>
    <submittedName>
        <fullName evidence="1">Uncharacterized protein</fullName>
    </submittedName>
</protein>
<organism evidence="1">
    <name type="scientific">bioreactor metagenome</name>
    <dbReference type="NCBI Taxonomy" id="1076179"/>
    <lineage>
        <taxon>unclassified sequences</taxon>
        <taxon>metagenomes</taxon>
        <taxon>ecological metagenomes</taxon>
    </lineage>
</organism>
<evidence type="ECO:0000313" key="1">
    <source>
        <dbReference type="EMBL" id="MPN50090.1"/>
    </source>
</evidence>
<sequence>MVRETKTAALGTNLAEHRRQGNQHPVALFTILLTLNAPACHQHGFILGKDFRQNFHLLRRNAANFLGPGRIFRRVVVFTRQIRFEFAIASGVFIEEGFIMQSFFYQRGRNT</sequence>
<dbReference type="EMBL" id="VSSQ01113932">
    <property type="protein sequence ID" value="MPN50090.1"/>
    <property type="molecule type" value="Genomic_DNA"/>
</dbReference>
<comment type="caution">
    <text evidence="1">The sequence shown here is derived from an EMBL/GenBank/DDBJ whole genome shotgun (WGS) entry which is preliminary data.</text>
</comment>
<accession>A0A645IG52</accession>
<dbReference type="AlphaFoldDB" id="A0A645IG52"/>
<gene>
    <name evidence="1" type="ORF">SDC9_197716</name>
</gene>
<proteinExistence type="predicted"/>